<evidence type="ECO:0000256" key="1">
    <source>
        <dbReference type="SAM" id="MobiDB-lite"/>
    </source>
</evidence>
<comment type="caution">
    <text evidence="2">The sequence shown here is derived from an EMBL/GenBank/DDBJ whole genome shotgun (WGS) entry which is preliminary data.</text>
</comment>
<feature type="non-terminal residue" evidence="2">
    <location>
        <position position="1"/>
    </location>
</feature>
<evidence type="ECO:0000313" key="3">
    <source>
        <dbReference type="Proteomes" id="UP001519460"/>
    </source>
</evidence>
<dbReference type="EMBL" id="JACVVK020000127">
    <property type="protein sequence ID" value="KAK7490372.1"/>
    <property type="molecule type" value="Genomic_DNA"/>
</dbReference>
<proteinExistence type="predicted"/>
<accession>A0ABD0KT70</accession>
<dbReference type="AlphaFoldDB" id="A0ABD0KT70"/>
<feature type="region of interest" description="Disordered" evidence="1">
    <location>
        <begin position="32"/>
        <end position="63"/>
    </location>
</feature>
<evidence type="ECO:0000313" key="2">
    <source>
        <dbReference type="EMBL" id="KAK7490372.1"/>
    </source>
</evidence>
<feature type="compositionally biased region" description="Polar residues" evidence="1">
    <location>
        <begin position="32"/>
        <end position="43"/>
    </location>
</feature>
<reference evidence="2 3" key="1">
    <citation type="journal article" date="2023" name="Sci. Data">
        <title>Genome assembly of the Korean intertidal mud-creeper Batillaria attramentaria.</title>
        <authorList>
            <person name="Patra A.K."/>
            <person name="Ho P.T."/>
            <person name="Jun S."/>
            <person name="Lee S.J."/>
            <person name="Kim Y."/>
            <person name="Won Y.J."/>
        </authorList>
    </citation>
    <scope>NUCLEOTIDE SEQUENCE [LARGE SCALE GENOMIC DNA]</scope>
    <source>
        <strain evidence="2">Wonlab-2016</strain>
    </source>
</reference>
<protein>
    <submittedName>
        <fullName evidence="2">Uncharacterized protein</fullName>
    </submittedName>
</protein>
<organism evidence="2 3">
    <name type="scientific">Batillaria attramentaria</name>
    <dbReference type="NCBI Taxonomy" id="370345"/>
    <lineage>
        <taxon>Eukaryota</taxon>
        <taxon>Metazoa</taxon>
        <taxon>Spiralia</taxon>
        <taxon>Lophotrochozoa</taxon>
        <taxon>Mollusca</taxon>
        <taxon>Gastropoda</taxon>
        <taxon>Caenogastropoda</taxon>
        <taxon>Sorbeoconcha</taxon>
        <taxon>Cerithioidea</taxon>
        <taxon>Batillariidae</taxon>
        <taxon>Batillaria</taxon>
    </lineage>
</organism>
<gene>
    <name evidence="2" type="ORF">BaRGS_00018351</name>
</gene>
<sequence>SVTCSGGSSRGSDFSKHVQSPYSELVVFNNKFRSNTKSSNPDTHLSRRHKVPGGNGSLTQPANMIERVISGLYHQTPDRL</sequence>
<name>A0ABD0KT70_9CAEN</name>
<dbReference type="Proteomes" id="UP001519460">
    <property type="component" value="Unassembled WGS sequence"/>
</dbReference>
<keyword evidence="3" id="KW-1185">Reference proteome</keyword>